<keyword evidence="2" id="KW-1185">Reference proteome</keyword>
<dbReference type="EnsemblPlants" id="KQL16470">
    <property type="protein sequence ID" value="KQL16470"/>
    <property type="gene ID" value="SETIT_024000mg"/>
</dbReference>
<name>K3ZBS9_SETIT</name>
<dbReference type="InParanoid" id="K3ZBS9"/>
<reference evidence="2" key="1">
    <citation type="journal article" date="2012" name="Nat. Biotechnol.">
        <title>Reference genome sequence of the model plant Setaria.</title>
        <authorList>
            <person name="Bennetzen J.L."/>
            <person name="Schmutz J."/>
            <person name="Wang H."/>
            <person name="Percifield R."/>
            <person name="Hawkins J."/>
            <person name="Pontaroli A.C."/>
            <person name="Estep M."/>
            <person name="Feng L."/>
            <person name="Vaughn J.N."/>
            <person name="Grimwood J."/>
            <person name="Jenkins J."/>
            <person name="Barry K."/>
            <person name="Lindquist E."/>
            <person name="Hellsten U."/>
            <person name="Deshpande S."/>
            <person name="Wang X."/>
            <person name="Wu X."/>
            <person name="Mitros T."/>
            <person name="Triplett J."/>
            <person name="Yang X."/>
            <person name="Ye C.Y."/>
            <person name="Mauro-Herrera M."/>
            <person name="Wang L."/>
            <person name="Li P."/>
            <person name="Sharma M."/>
            <person name="Sharma R."/>
            <person name="Ronald P.C."/>
            <person name="Panaud O."/>
            <person name="Kellogg E.A."/>
            <person name="Brutnell T.P."/>
            <person name="Doust A.N."/>
            <person name="Tuskan G.A."/>
            <person name="Rokhsar D."/>
            <person name="Devos K.M."/>
        </authorList>
    </citation>
    <scope>NUCLEOTIDE SEQUENCE [LARGE SCALE GENOMIC DNA]</scope>
    <source>
        <strain evidence="2">cv. Yugu1</strain>
    </source>
</reference>
<dbReference type="EMBL" id="AGNK02001985">
    <property type="status" value="NOT_ANNOTATED_CDS"/>
    <property type="molecule type" value="Genomic_DNA"/>
</dbReference>
<sequence>MLFGQFHDVHTDKPVSITRHQNSDLHIVVTFIFCTSISHLNHVRLEEIHRR</sequence>
<protein>
    <submittedName>
        <fullName evidence="1">Uncharacterized protein</fullName>
    </submittedName>
</protein>
<organism evidence="1 2">
    <name type="scientific">Setaria italica</name>
    <name type="common">Foxtail millet</name>
    <name type="synonym">Panicum italicum</name>
    <dbReference type="NCBI Taxonomy" id="4555"/>
    <lineage>
        <taxon>Eukaryota</taxon>
        <taxon>Viridiplantae</taxon>
        <taxon>Streptophyta</taxon>
        <taxon>Embryophyta</taxon>
        <taxon>Tracheophyta</taxon>
        <taxon>Spermatophyta</taxon>
        <taxon>Magnoliopsida</taxon>
        <taxon>Liliopsida</taxon>
        <taxon>Poales</taxon>
        <taxon>Poaceae</taxon>
        <taxon>PACMAD clade</taxon>
        <taxon>Panicoideae</taxon>
        <taxon>Panicodae</taxon>
        <taxon>Paniceae</taxon>
        <taxon>Cenchrinae</taxon>
        <taxon>Setaria</taxon>
    </lineage>
</organism>
<reference evidence="1" key="2">
    <citation type="submission" date="2018-08" db="UniProtKB">
        <authorList>
            <consortium name="EnsemblPlants"/>
        </authorList>
    </citation>
    <scope>IDENTIFICATION</scope>
    <source>
        <strain evidence="1">Yugu1</strain>
    </source>
</reference>
<dbReference type="Gramene" id="KQL16470">
    <property type="protein sequence ID" value="KQL16470"/>
    <property type="gene ID" value="SETIT_024000mg"/>
</dbReference>
<dbReference type="AlphaFoldDB" id="K3ZBS9"/>
<evidence type="ECO:0000313" key="1">
    <source>
        <dbReference type="EnsemblPlants" id="KQL16470"/>
    </source>
</evidence>
<dbReference type="Proteomes" id="UP000004995">
    <property type="component" value="Unassembled WGS sequence"/>
</dbReference>
<evidence type="ECO:0000313" key="2">
    <source>
        <dbReference type="Proteomes" id="UP000004995"/>
    </source>
</evidence>
<dbReference type="HOGENOM" id="CLU_3109994_0_0_1"/>
<proteinExistence type="predicted"/>
<accession>K3ZBS9</accession>